<keyword evidence="4" id="KW-0255">Endonuclease</keyword>
<evidence type="ECO:0000256" key="6">
    <source>
        <dbReference type="ARBA" id="ARBA00022884"/>
    </source>
</evidence>
<comment type="similarity">
    <text evidence="1">Belongs to the HicA mRNA interferase family.</text>
</comment>
<dbReference type="Proteomes" id="UP001195724">
    <property type="component" value="Unassembled WGS sequence"/>
</dbReference>
<protein>
    <submittedName>
        <fullName evidence="9">Type II toxin-antitoxin system HicA family toxin</fullName>
    </submittedName>
</protein>
<keyword evidence="11" id="KW-1185">Reference proteome</keyword>
<keyword evidence="2" id="KW-1277">Toxin-antitoxin system</keyword>
<evidence type="ECO:0000313" key="10">
    <source>
        <dbReference type="Proteomes" id="UP000671828"/>
    </source>
</evidence>
<evidence type="ECO:0000256" key="4">
    <source>
        <dbReference type="ARBA" id="ARBA00022759"/>
    </source>
</evidence>
<reference evidence="9" key="2">
    <citation type="submission" date="2021-04" db="EMBL/GenBank/DDBJ databases">
        <title>Saccharothrix algeriensis WGS.</title>
        <authorList>
            <person name="Stuskova K."/>
            <person name="Hakalova E."/>
            <person name="Tebbal A.B."/>
            <person name="Eichmeier A."/>
        </authorList>
    </citation>
    <scope>NUCLEOTIDE SEQUENCE</scope>
    <source>
        <strain evidence="9">NRRL B-24137</strain>
    </source>
</reference>
<dbReference type="AlphaFoldDB" id="A0A8T8I1B6"/>
<dbReference type="GO" id="GO:0004519">
    <property type="term" value="F:endonuclease activity"/>
    <property type="evidence" value="ECO:0007669"/>
    <property type="project" value="UniProtKB-KW"/>
</dbReference>
<dbReference type="EMBL" id="JAFBCL010000001">
    <property type="protein sequence ID" value="MBM7810538.1"/>
    <property type="molecule type" value="Genomic_DNA"/>
</dbReference>
<evidence type="ECO:0000313" key="8">
    <source>
        <dbReference type="EMBL" id="MBM7810538.1"/>
    </source>
</evidence>
<dbReference type="RefSeq" id="WP_204841498.1">
    <property type="nucleotide sequence ID" value="NZ_JAFBCL010000001.1"/>
</dbReference>
<dbReference type="Gene3D" id="3.30.920.30">
    <property type="entry name" value="Hypothetical protein"/>
    <property type="match status" value="1"/>
</dbReference>
<name>A0A8T8I1B6_9PSEU</name>
<evidence type="ECO:0000313" key="11">
    <source>
        <dbReference type="Proteomes" id="UP001195724"/>
    </source>
</evidence>
<evidence type="ECO:0000256" key="7">
    <source>
        <dbReference type="ARBA" id="ARBA00023016"/>
    </source>
</evidence>
<reference evidence="8 11" key="1">
    <citation type="submission" date="2021-01" db="EMBL/GenBank/DDBJ databases">
        <title>Sequencing the genomes of 1000 actinobacteria strains.</title>
        <authorList>
            <person name="Klenk H.-P."/>
        </authorList>
    </citation>
    <scope>NUCLEOTIDE SEQUENCE [LARGE SCALE GENOMIC DNA]</scope>
    <source>
        <strain evidence="8 11">DSM 44581</strain>
    </source>
</reference>
<proteinExistence type="inferred from homology"/>
<gene>
    <name evidence="9" type="ORF">J7S33_07315</name>
    <name evidence="8" type="ORF">JOE68_001403</name>
</gene>
<keyword evidence="7" id="KW-0346">Stress response</keyword>
<keyword evidence="5" id="KW-0378">Hydrolase</keyword>
<evidence type="ECO:0000313" key="9">
    <source>
        <dbReference type="EMBL" id="QTR04645.1"/>
    </source>
</evidence>
<evidence type="ECO:0000256" key="5">
    <source>
        <dbReference type="ARBA" id="ARBA00022801"/>
    </source>
</evidence>
<dbReference type="Proteomes" id="UP000671828">
    <property type="component" value="Chromosome"/>
</dbReference>
<keyword evidence="6" id="KW-0694">RNA-binding</keyword>
<dbReference type="InterPro" id="IPR012933">
    <property type="entry name" value="HicA_mRNA_interferase"/>
</dbReference>
<keyword evidence="3" id="KW-0540">Nuclease</keyword>
<dbReference type="InterPro" id="IPR038570">
    <property type="entry name" value="HicA_sf"/>
</dbReference>
<evidence type="ECO:0000256" key="1">
    <source>
        <dbReference type="ARBA" id="ARBA00006620"/>
    </source>
</evidence>
<evidence type="ECO:0000256" key="2">
    <source>
        <dbReference type="ARBA" id="ARBA00022649"/>
    </source>
</evidence>
<dbReference type="SUPFAM" id="SSF54786">
    <property type="entry name" value="YcfA/nrd intein domain"/>
    <property type="match status" value="1"/>
</dbReference>
<sequence>MGARKMRRLLERALGYREDPDTRDGSHVWLVAEGRPRIRWAFHDARELAPIEVRNVLMRQAGLTLDEARRVVRRG</sequence>
<dbReference type="GO" id="GO:0003729">
    <property type="term" value="F:mRNA binding"/>
    <property type="evidence" value="ECO:0007669"/>
    <property type="project" value="InterPro"/>
</dbReference>
<organism evidence="9 10">
    <name type="scientific">Saccharothrix algeriensis</name>
    <dbReference type="NCBI Taxonomy" id="173560"/>
    <lineage>
        <taxon>Bacteria</taxon>
        <taxon>Bacillati</taxon>
        <taxon>Actinomycetota</taxon>
        <taxon>Actinomycetes</taxon>
        <taxon>Pseudonocardiales</taxon>
        <taxon>Pseudonocardiaceae</taxon>
        <taxon>Saccharothrix</taxon>
    </lineage>
</organism>
<dbReference type="Pfam" id="PF07927">
    <property type="entry name" value="HicA_toxin"/>
    <property type="match status" value="1"/>
</dbReference>
<dbReference type="GO" id="GO:0016787">
    <property type="term" value="F:hydrolase activity"/>
    <property type="evidence" value="ECO:0007669"/>
    <property type="project" value="UniProtKB-KW"/>
</dbReference>
<dbReference type="EMBL" id="CP072788">
    <property type="protein sequence ID" value="QTR04645.1"/>
    <property type="molecule type" value="Genomic_DNA"/>
</dbReference>
<evidence type="ECO:0000256" key="3">
    <source>
        <dbReference type="ARBA" id="ARBA00022722"/>
    </source>
</evidence>
<accession>A0A8T8I1B6</accession>